<evidence type="ECO:0000313" key="10">
    <source>
        <dbReference type="EMBL" id="SUS07392.1"/>
    </source>
</evidence>
<sequence>MNAEPALFDFGTYAVFVWSAFAVATVVLIALVVTSLRGLRQRQSLLARLGRQLDADADR</sequence>
<dbReference type="GO" id="GO:0005886">
    <property type="term" value="C:plasma membrane"/>
    <property type="evidence" value="ECO:0007669"/>
    <property type="project" value="UniProtKB-SubCell"/>
</dbReference>
<dbReference type="NCBIfam" id="TIGR03141">
    <property type="entry name" value="cytochro_ccmD"/>
    <property type="match status" value="1"/>
</dbReference>
<dbReference type="AlphaFoldDB" id="A0A380TFZ3"/>
<keyword evidence="4" id="KW-0997">Cell inner membrane</keyword>
<evidence type="ECO:0000256" key="3">
    <source>
        <dbReference type="ARBA" id="ARBA00022475"/>
    </source>
</evidence>
<keyword evidence="5 9" id="KW-0812">Transmembrane</keyword>
<evidence type="ECO:0000256" key="9">
    <source>
        <dbReference type="SAM" id="Phobius"/>
    </source>
</evidence>
<proteinExistence type="predicted"/>
<dbReference type="GO" id="GO:0015886">
    <property type="term" value="P:heme transport"/>
    <property type="evidence" value="ECO:0007669"/>
    <property type="project" value="InterPro"/>
</dbReference>
<organism evidence="10">
    <name type="scientific">metagenome</name>
    <dbReference type="NCBI Taxonomy" id="256318"/>
    <lineage>
        <taxon>unclassified sequences</taxon>
        <taxon>metagenomes</taxon>
    </lineage>
</organism>
<dbReference type="Pfam" id="PF04995">
    <property type="entry name" value="CcmD"/>
    <property type="match status" value="1"/>
</dbReference>
<evidence type="ECO:0000256" key="1">
    <source>
        <dbReference type="ARBA" id="ARBA00004377"/>
    </source>
</evidence>
<comment type="subcellular location">
    <subcellularLocation>
        <location evidence="1">Cell inner membrane</location>
        <topology evidence="1">Single-pass membrane protein</topology>
    </subcellularLocation>
</comment>
<reference evidence="10" key="1">
    <citation type="submission" date="2018-07" db="EMBL/GenBank/DDBJ databases">
        <authorList>
            <person name="Quirk P.G."/>
            <person name="Krulwich T.A."/>
        </authorList>
    </citation>
    <scope>NUCLEOTIDE SEQUENCE</scope>
</reference>
<keyword evidence="3" id="KW-1003">Cell membrane</keyword>
<evidence type="ECO:0000256" key="7">
    <source>
        <dbReference type="ARBA" id="ARBA00022989"/>
    </source>
</evidence>
<dbReference type="EMBL" id="UIDG01000364">
    <property type="protein sequence ID" value="SUS07392.1"/>
    <property type="molecule type" value="Genomic_DNA"/>
</dbReference>
<name>A0A380TFZ3_9ZZZZ</name>
<evidence type="ECO:0000256" key="4">
    <source>
        <dbReference type="ARBA" id="ARBA00022519"/>
    </source>
</evidence>
<evidence type="ECO:0000256" key="8">
    <source>
        <dbReference type="ARBA" id="ARBA00023136"/>
    </source>
</evidence>
<evidence type="ECO:0000256" key="5">
    <source>
        <dbReference type="ARBA" id="ARBA00022692"/>
    </source>
</evidence>
<dbReference type="InterPro" id="IPR007078">
    <property type="entry name" value="Haem_export_protD_CcmD"/>
</dbReference>
<evidence type="ECO:0000256" key="2">
    <source>
        <dbReference type="ARBA" id="ARBA00022448"/>
    </source>
</evidence>
<keyword evidence="7 9" id="KW-1133">Transmembrane helix</keyword>
<gene>
    <name evidence="10" type="ORF">DF3PB_4260003</name>
</gene>
<evidence type="ECO:0000256" key="6">
    <source>
        <dbReference type="ARBA" id="ARBA00022748"/>
    </source>
</evidence>
<keyword evidence="2" id="KW-0813">Transport</keyword>
<dbReference type="GO" id="GO:0017004">
    <property type="term" value="P:cytochrome complex assembly"/>
    <property type="evidence" value="ECO:0007669"/>
    <property type="project" value="UniProtKB-KW"/>
</dbReference>
<keyword evidence="8 9" id="KW-0472">Membrane</keyword>
<feature type="transmembrane region" description="Helical" evidence="9">
    <location>
        <begin position="12"/>
        <end position="33"/>
    </location>
</feature>
<protein>
    <submittedName>
        <fullName evidence="10">Cytochrome c biogenesis protein</fullName>
    </submittedName>
</protein>
<keyword evidence="6" id="KW-0201">Cytochrome c-type biogenesis</keyword>
<accession>A0A380TFZ3</accession>